<protein>
    <recommendedName>
        <fullName evidence="3">MYND-type domain-containing protein</fullName>
    </recommendedName>
</protein>
<name>A0AA39KFH6_ARMTA</name>
<dbReference type="AlphaFoldDB" id="A0AA39KFH6"/>
<dbReference type="EMBL" id="JAUEPS010000013">
    <property type="protein sequence ID" value="KAK0460222.1"/>
    <property type="molecule type" value="Genomic_DNA"/>
</dbReference>
<dbReference type="GeneID" id="85360800"/>
<organism evidence="1 2">
    <name type="scientific">Armillaria tabescens</name>
    <name type="common">Ringless honey mushroom</name>
    <name type="synonym">Agaricus tabescens</name>
    <dbReference type="NCBI Taxonomy" id="1929756"/>
    <lineage>
        <taxon>Eukaryota</taxon>
        <taxon>Fungi</taxon>
        <taxon>Dikarya</taxon>
        <taxon>Basidiomycota</taxon>
        <taxon>Agaricomycotina</taxon>
        <taxon>Agaricomycetes</taxon>
        <taxon>Agaricomycetidae</taxon>
        <taxon>Agaricales</taxon>
        <taxon>Marasmiineae</taxon>
        <taxon>Physalacriaceae</taxon>
        <taxon>Desarmillaria</taxon>
    </lineage>
</organism>
<dbReference type="RefSeq" id="XP_060332348.1">
    <property type="nucleotide sequence ID" value="XM_060477252.1"/>
</dbReference>
<keyword evidence="2" id="KW-1185">Reference proteome</keyword>
<dbReference type="Proteomes" id="UP001175211">
    <property type="component" value="Unassembled WGS sequence"/>
</dbReference>
<evidence type="ECO:0000313" key="2">
    <source>
        <dbReference type="Proteomes" id="UP001175211"/>
    </source>
</evidence>
<comment type="caution">
    <text evidence="1">The sequence shown here is derived from an EMBL/GenBank/DDBJ whole genome shotgun (WGS) entry which is preliminary data.</text>
</comment>
<reference evidence="1" key="1">
    <citation type="submission" date="2023-06" db="EMBL/GenBank/DDBJ databases">
        <authorList>
            <consortium name="Lawrence Berkeley National Laboratory"/>
            <person name="Ahrendt S."/>
            <person name="Sahu N."/>
            <person name="Indic B."/>
            <person name="Wong-Bajracharya J."/>
            <person name="Merenyi Z."/>
            <person name="Ke H.-M."/>
            <person name="Monk M."/>
            <person name="Kocsube S."/>
            <person name="Drula E."/>
            <person name="Lipzen A."/>
            <person name="Balint B."/>
            <person name="Henrissat B."/>
            <person name="Andreopoulos B."/>
            <person name="Martin F.M."/>
            <person name="Harder C.B."/>
            <person name="Rigling D."/>
            <person name="Ford K.L."/>
            <person name="Foster G.D."/>
            <person name="Pangilinan J."/>
            <person name="Papanicolaou A."/>
            <person name="Barry K."/>
            <person name="LaButti K."/>
            <person name="Viragh M."/>
            <person name="Koriabine M."/>
            <person name="Yan M."/>
            <person name="Riley R."/>
            <person name="Champramary S."/>
            <person name="Plett K.L."/>
            <person name="Tsai I.J."/>
            <person name="Slot J."/>
            <person name="Sipos G."/>
            <person name="Plett J."/>
            <person name="Nagy L.G."/>
            <person name="Grigoriev I.V."/>
        </authorList>
    </citation>
    <scope>NUCLEOTIDE SEQUENCE</scope>
    <source>
        <strain evidence="1">CCBAS 213</strain>
    </source>
</reference>
<proteinExistence type="predicted"/>
<accession>A0AA39KFH6</accession>
<sequence length="597" mass="70341">MNRRMRRRYPTSTLTGGTAASLSEIKDLMDIILETPINIPRIIYLVDVYLSQFSIPSTFDRVTHSSMLLKIHVCIRGIYRIVSQSSQFRTDVRIHREVMTFWPRLAPWCMYIMHHIVVEYADFVKSVASDHLDYFTNTPTYAVQYMYEMISLDEVKRTLAISFPGLLINLTNAWIVAVEEHVPVCNFLYIAIRKWIQDDDQAVFGDISRTINAIPMPRLMNCLFRIISFVQERPVPLPWDVLRNNMVMFFLLCTENNQFRLNSLLKQSIPWICRLITYIRHYLDKYPEEMQRAAQHLTVSFAYLAPALEGAPEWIIQAVENRIIVSLAWFSKNGHLLSLPQDLNMLAVRRLFELLTINTIWRSVLRPTYRSLRHIDFSFLNDDPGDRDTSFLVEKWRQLRNAVDERWGCRCTFRQEEYSICMNTACNIPRVPHTTRRLLRCTGCGSEFCSTSCQKLSENHKTFCVKQQKRRKEGYPEDPRPRDYHYVRWVVQCYYLTEKEHITAQERRFSQEHGSDAVGVICLNFISFPVDISVGLFDTFRDKTGESESQWREMWEQANQERRPEMSGQLLLTMMPCGRRPLIKLQWIEDVSDIMIK</sequence>
<evidence type="ECO:0000313" key="1">
    <source>
        <dbReference type="EMBL" id="KAK0460222.1"/>
    </source>
</evidence>
<gene>
    <name evidence="1" type="ORF">EV420DRAFT_1641548</name>
</gene>
<evidence type="ECO:0008006" key="3">
    <source>
        <dbReference type="Google" id="ProtNLM"/>
    </source>
</evidence>